<sequence>MSHFPLSDLIPPPDDLLHAAVELRALMALEGLLLLELLGGNPAAHDVLEGVVILHRDLEHRHEQLERMLAKSPDIHSAS</sequence>
<dbReference type="AlphaFoldDB" id="A0A177G883"/>
<dbReference type="EMBL" id="LVHD01000043">
    <property type="protein sequence ID" value="OAG75484.1"/>
    <property type="molecule type" value="Genomic_DNA"/>
</dbReference>
<proteinExistence type="predicted"/>
<protein>
    <submittedName>
        <fullName evidence="1">Uncharacterized protein</fullName>
    </submittedName>
</protein>
<dbReference type="PATRIC" id="fig|178901.16.peg.3565"/>
<comment type="caution">
    <text evidence="1">The sequence shown here is derived from an EMBL/GenBank/DDBJ whole genome shotgun (WGS) entry which is preliminary data.</text>
</comment>
<evidence type="ECO:0000313" key="1">
    <source>
        <dbReference type="EMBL" id="OAG75484.1"/>
    </source>
</evidence>
<organism evidence="1 2">
    <name type="scientific">Acetobacter malorum</name>
    <dbReference type="NCBI Taxonomy" id="178901"/>
    <lineage>
        <taxon>Bacteria</taxon>
        <taxon>Pseudomonadati</taxon>
        <taxon>Pseudomonadota</taxon>
        <taxon>Alphaproteobacteria</taxon>
        <taxon>Acetobacterales</taxon>
        <taxon>Acetobacteraceae</taxon>
        <taxon>Acetobacter</taxon>
    </lineage>
</organism>
<gene>
    <name evidence="1" type="ORF">Amal_03343</name>
</gene>
<evidence type="ECO:0000313" key="2">
    <source>
        <dbReference type="Proteomes" id="UP000077349"/>
    </source>
</evidence>
<accession>A0A177G883</accession>
<name>A0A177G883_9PROT</name>
<reference evidence="1 2" key="1">
    <citation type="submission" date="2016-03" db="EMBL/GenBank/DDBJ databases">
        <title>Draft genome sequence of Acetobacter malorum CECT 7742, a strain isolated from strawberry vinegar.</title>
        <authorList>
            <person name="Sainz F."/>
            <person name="Mas A."/>
            <person name="Torija M.J."/>
        </authorList>
    </citation>
    <scope>NUCLEOTIDE SEQUENCE [LARGE SCALE GENOMIC DNA]</scope>
    <source>
        <strain evidence="1 2">CECT 7742</strain>
    </source>
</reference>
<dbReference type="Proteomes" id="UP000077349">
    <property type="component" value="Unassembled WGS sequence"/>
</dbReference>